<dbReference type="EMBL" id="JAGHQM010000226">
    <property type="protein sequence ID" value="KAH0563272.1"/>
    <property type="molecule type" value="Genomic_DNA"/>
</dbReference>
<sequence>MEEILPESTDSLESAAAKANNVHLINMMIKEQRRLMDLVPQSDPTALQLLNPHTLAYTRAGLAILEGLKSLSLSGDLTPPPSHEEMDILGDALADFRKNGSALGKHEPAGLFVQTVLSRLTEAEELYDEIRRDLLRRDGLVAARESLLFSGNSRVDVVYSLAVEFLWKTSEEAEYCEGNYLIVWEWIQKAKGRVLSEYLGAGPTIPASQVSRGKLSTLTVGLLEKEQILAFELLKISPTDRQPVRQELSELRAKWPRIRSCVTPWAIRPEITLVAVRPGFLNAWKLPTGPKDVEEIIQQLLSNHLPDQTTDLNREDATTTLRKLNVLVEPIVSISDPGDEVVLSPSGLLHNVPLHALEVDQQLFIRCNSVVYCHNLSGLRSNFLARQIYGERLSDYHERTSAKRAVILRDPETDNGREALRWLGEKLNTEVNIAGDCTKQTLKTAMADVDLLHFHGHTHFDPDDSLNHFVALSDGVPTSGDILELPKSPAPYHVSLLTVRAACLAPPKRTMSWG</sequence>
<protein>
    <recommendedName>
        <fullName evidence="1">CHAT domain-containing protein</fullName>
    </recommendedName>
</protein>
<accession>A0A9P8RS02</accession>
<dbReference type="AlphaFoldDB" id="A0A9P8RS02"/>
<gene>
    <name evidence="2" type="ORF">GP486_002157</name>
</gene>
<proteinExistence type="predicted"/>
<reference evidence="2" key="1">
    <citation type="submission" date="2021-03" db="EMBL/GenBank/DDBJ databases">
        <title>Comparative genomics and phylogenomic investigation of the class Geoglossomycetes provide insights into ecological specialization and systematics.</title>
        <authorList>
            <person name="Melie T."/>
            <person name="Pirro S."/>
            <person name="Miller A.N."/>
            <person name="Quandt A."/>
        </authorList>
    </citation>
    <scope>NUCLEOTIDE SEQUENCE</scope>
    <source>
        <strain evidence="2">CAQ_001_2017</strain>
    </source>
</reference>
<evidence type="ECO:0000313" key="3">
    <source>
        <dbReference type="Proteomes" id="UP000750711"/>
    </source>
</evidence>
<dbReference type="InterPro" id="IPR024983">
    <property type="entry name" value="CHAT_dom"/>
</dbReference>
<evidence type="ECO:0000259" key="1">
    <source>
        <dbReference type="Pfam" id="PF12770"/>
    </source>
</evidence>
<name>A0A9P8RS02_9PEZI</name>
<comment type="caution">
    <text evidence="2">The sequence shown here is derived from an EMBL/GenBank/DDBJ whole genome shotgun (WGS) entry which is preliminary data.</text>
</comment>
<organism evidence="2 3">
    <name type="scientific">Trichoglossum hirsutum</name>
    <dbReference type="NCBI Taxonomy" id="265104"/>
    <lineage>
        <taxon>Eukaryota</taxon>
        <taxon>Fungi</taxon>
        <taxon>Dikarya</taxon>
        <taxon>Ascomycota</taxon>
        <taxon>Pezizomycotina</taxon>
        <taxon>Geoglossomycetes</taxon>
        <taxon>Geoglossales</taxon>
        <taxon>Geoglossaceae</taxon>
        <taxon>Trichoglossum</taxon>
    </lineage>
</organism>
<dbReference type="Proteomes" id="UP000750711">
    <property type="component" value="Unassembled WGS sequence"/>
</dbReference>
<dbReference type="Pfam" id="PF12770">
    <property type="entry name" value="CHAT"/>
    <property type="match status" value="1"/>
</dbReference>
<keyword evidence="3" id="KW-1185">Reference proteome</keyword>
<evidence type="ECO:0000313" key="2">
    <source>
        <dbReference type="EMBL" id="KAH0563272.1"/>
    </source>
</evidence>
<feature type="domain" description="CHAT" evidence="1">
    <location>
        <begin position="326"/>
        <end position="480"/>
    </location>
</feature>